<organism evidence="2 3">
    <name type="scientific">Ficus carica</name>
    <name type="common">Common fig</name>
    <dbReference type="NCBI Taxonomy" id="3494"/>
    <lineage>
        <taxon>Eukaryota</taxon>
        <taxon>Viridiplantae</taxon>
        <taxon>Streptophyta</taxon>
        <taxon>Embryophyta</taxon>
        <taxon>Tracheophyta</taxon>
        <taxon>Spermatophyta</taxon>
        <taxon>Magnoliopsida</taxon>
        <taxon>eudicotyledons</taxon>
        <taxon>Gunneridae</taxon>
        <taxon>Pentapetalae</taxon>
        <taxon>rosids</taxon>
        <taxon>fabids</taxon>
        <taxon>Rosales</taxon>
        <taxon>Moraceae</taxon>
        <taxon>Ficeae</taxon>
        <taxon>Ficus</taxon>
    </lineage>
</organism>
<dbReference type="SMART" id="SM00256">
    <property type="entry name" value="FBOX"/>
    <property type="match status" value="1"/>
</dbReference>
<comment type="caution">
    <text evidence="2">The sequence shown here is derived from an EMBL/GenBank/DDBJ whole genome shotgun (WGS) entry which is preliminary data.</text>
</comment>
<proteinExistence type="predicted"/>
<dbReference type="Pfam" id="PF03478">
    <property type="entry name" value="Beta-prop_KIB1-4"/>
    <property type="match status" value="1"/>
</dbReference>
<evidence type="ECO:0000313" key="3">
    <source>
        <dbReference type="Proteomes" id="UP001187192"/>
    </source>
</evidence>
<accession>A0AA87ZL18</accession>
<dbReference type="Proteomes" id="UP001187192">
    <property type="component" value="Unassembled WGS sequence"/>
</dbReference>
<dbReference type="PANTHER" id="PTHR47123:SF15">
    <property type="entry name" value="F-BOX PROTEIN SKIP23"/>
    <property type="match status" value="1"/>
</dbReference>
<evidence type="ECO:0000313" key="2">
    <source>
        <dbReference type="EMBL" id="GMN28831.1"/>
    </source>
</evidence>
<dbReference type="EMBL" id="BTGU01000002">
    <property type="protein sequence ID" value="GMN28831.1"/>
    <property type="molecule type" value="Genomic_DNA"/>
</dbReference>
<dbReference type="InterPro" id="IPR036047">
    <property type="entry name" value="F-box-like_dom_sf"/>
</dbReference>
<protein>
    <recommendedName>
        <fullName evidence="1">F-box domain-containing protein</fullName>
    </recommendedName>
</protein>
<dbReference type="AlphaFoldDB" id="A0AA87ZL18"/>
<dbReference type="Gene3D" id="1.20.1280.50">
    <property type="match status" value="1"/>
</dbReference>
<gene>
    <name evidence="2" type="ORF">TIFTF001_002186</name>
</gene>
<dbReference type="SUPFAM" id="SSF81383">
    <property type="entry name" value="F-box domain"/>
    <property type="match status" value="1"/>
</dbReference>
<evidence type="ECO:0000259" key="1">
    <source>
        <dbReference type="SMART" id="SM00256"/>
    </source>
</evidence>
<keyword evidence="3" id="KW-1185">Reference proteome</keyword>
<dbReference type="InterPro" id="IPR005174">
    <property type="entry name" value="KIB1-4_b-propeller"/>
</dbReference>
<reference evidence="2" key="1">
    <citation type="submission" date="2023-07" db="EMBL/GenBank/DDBJ databases">
        <title>draft genome sequence of fig (Ficus carica).</title>
        <authorList>
            <person name="Takahashi T."/>
            <person name="Nishimura K."/>
        </authorList>
    </citation>
    <scope>NUCLEOTIDE SEQUENCE</scope>
</reference>
<dbReference type="InterPro" id="IPR051304">
    <property type="entry name" value="SCF_F-box_domain"/>
</dbReference>
<sequence>MGMGHGRAPWSDLPPELLETIAGRLGTKTDICRFRSVCKSWRLSVPPFKSPFRFPLSLPYLGPFNQHHNFLSLTQTTLYYLNSSSSSSYSSSSSSSSWGWLVKIREGRHDLSKHLINPLSPHKINPLPHSFPRKLDLTNFRVIELTKFYSLQFSNLRFCGYKVAFWQYSCCPSLMVLAHGVLWHLQLSGHDNKWVLIDDMLSQLSYEDVVLYSGKFLAVDENRRTVLIDPSSLQITEIVPPMETRGGHKKSLVKWKRELLLVDRHHHNRRDRSGYNKVEFRVFKLEIEHRRWVEVKSLDDRILFLGQDCSFSLPARCFGGGCKGNCIVFADPVFMVFSLDDGKLLPLDQRPEYISIFYPPSR</sequence>
<feature type="domain" description="F-box" evidence="1">
    <location>
        <begin position="13"/>
        <end position="54"/>
    </location>
</feature>
<dbReference type="Pfam" id="PF12937">
    <property type="entry name" value="F-box-like"/>
    <property type="match status" value="1"/>
</dbReference>
<dbReference type="PANTHER" id="PTHR47123">
    <property type="entry name" value="F-BOX PROTEIN SKIP23"/>
    <property type="match status" value="1"/>
</dbReference>
<dbReference type="InterPro" id="IPR001810">
    <property type="entry name" value="F-box_dom"/>
</dbReference>
<name>A0AA87ZL18_FICCA</name>